<dbReference type="STRING" id="1385519.N801_09765"/>
<comment type="caution">
    <text evidence="2">The sequence shown here is derived from an EMBL/GenBank/DDBJ whole genome shotgun (WGS) entry which is preliminary data.</text>
</comment>
<dbReference type="AlphaFoldDB" id="A0A0A0JYA2"/>
<dbReference type="InterPro" id="IPR049978">
    <property type="entry name" value="SCO6880-like"/>
</dbReference>
<feature type="transmembrane region" description="Helical" evidence="1">
    <location>
        <begin position="42"/>
        <end position="61"/>
    </location>
</feature>
<organism evidence="2 3">
    <name type="scientific">Knoellia aerolata DSM 18566</name>
    <dbReference type="NCBI Taxonomy" id="1385519"/>
    <lineage>
        <taxon>Bacteria</taxon>
        <taxon>Bacillati</taxon>
        <taxon>Actinomycetota</taxon>
        <taxon>Actinomycetes</taxon>
        <taxon>Micrococcales</taxon>
        <taxon>Intrasporangiaceae</taxon>
        <taxon>Knoellia</taxon>
    </lineage>
</organism>
<dbReference type="EMBL" id="AVPL01000025">
    <property type="protein sequence ID" value="KGN41037.1"/>
    <property type="molecule type" value="Genomic_DNA"/>
</dbReference>
<name>A0A0A0JYA2_9MICO</name>
<protein>
    <submittedName>
        <fullName evidence="2">Membrane protein</fullName>
    </submittedName>
</protein>
<keyword evidence="3" id="KW-1185">Reference proteome</keyword>
<keyword evidence="1" id="KW-0472">Membrane</keyword>
<dbReference type="Proteomes" id="UP000030013">
    <property type="component" value="Unassembled WGS sequence"/>
</dbReference>
<dbReference type="RefSeq" id="WP_035937461.1">
    <property type="nucleotide sequence ID" value="NZ_AVPL01000025.1"/>
</dbReference>
<gene>
    <name evidence="2" type="ORF">N801_09765</name>
</gene>
<keyword evidence="1" id="KW-1133">Transmembrane helix</keyword>
<keyword evidence="1" id="KW-0812">Transmembrane</keyword>
<sequence>MSHVYADYTKARIGFFFGLTAWQLATVTIGGLPVLVNASRGAWVPAGGCLLAWVVLTLLVVTPVRGRSATGWLLAVTAQTAGSITGWSRFTARAARGAADDLHVADLPGVLAAVQVHDAPPTGPEQRRVALIQDHAARTWAVTAAAVHPGIGMAGPAERDRYGDGLSALLEAAARTELIDEIIVMVRTVPDDGAERDQWIVRHRRAGAPGAARAVNDDLQATLTSASVRTEVFVTVVVPESRIATHARECGGGFEGRARVLAALTGEVEAHLRGGLGMTGVSWLTSPELAAACRTGFAPGDRVGIIDALAAAATGPGVNADVPWAMAGPSGACAVVRHYRHDAWNSISATLKLPVKGAVMGALAPVLIPGAGERRCFMVAYPIISGRDADRQSSSSQWKADMADGLRDKAKVKQRTRSADEADKVRGLDRKLARGNALTRPYAVCTVTVPTTARVAEHGRRLDAAIRSAGFAPLRLDLSQDAAFAASSIPLGTSLTRKGAS</sequence>
<feature type="transmembrane region" description="Helical" evidence="1">
    <location>
        <begin position="12"/>
        <end position="36"/>
    </location>
</feature>
<dbReference type="NCBIfam" id="NF042935">
    <property type="entry name" value="SCO6880_fam"/>
    <property type="match status" value="1"/>
</dbReference>
<accession>A0A0A0JYA2</accession>
<evidence type="ECO:0000256" key="1">
    <source>
        <dbReference type="SAM" id="Phobius"/>
    </source>
</evidence>
<proteinExistence type="predicted"/>
<evidence type="ECO:0000313" key="2">
    <source>
        <dbReference type="EMBL" id="KGN41037.1"/>
    </source>
</evidence>
<dbReference type="eggNOG" id="ENOG502Z9F1">
    <property type="taxonomic scope" value="Bacteria"/>
</dbReference>
<reference evidence="2 3" key="1">
    <citation type="submission" date="2013-08" db="EMBL/GenBank/DDBJ databases">
        <title>The genome sequence of Knoellia aerolata.</title>
        <authorList>
            <person name="Zhu W."/>
            <person name="Wang G."/>
        </authorList>
    </citation>
    <scope>NUCLEOTIDE SEQUENCE [LARGE SCALE GENOMIC DNA]</scope>
    <source>
        <strain evidence="2 3">DSM 18566</strain>
    </source>
</reference>
<evidence type="ECO:0000313" key="3">
    <source>
        <dbReference type="Proteomes" id="UP000030013"/>
    </source>
</evidence>
<dbReference type="OrthoDB" id="5169343at2"/>